<keyword evidence="4" id="KW-0961">Cell wall biogenesis/degradation</keyword>
<evidence type="ECO:0000256" key="2">
    <source>
        <dbReference type="ARBA" id="ARBA00011901"/>
    </source>
</evidence>
<keyword evidence="3" id="KW-0378">Hydrolase</keyword>
<organism evidence="6 7">
    <name type="scientific">Natranaerobius trueperi</name>
    <dbReference type="NCBI Taxonomy" id="759412"/>
    <lineage>
        <taxon>Bacteria</taxon>
        <taxon>Bacillati</taxon>
        <taxon>Bacillota</taxon>
        <taxon>Clostridia</taxon>
        <taxon>Natranaerobiales</taxon>
        <taxon>Natranaerobiaceae</taxon>
        <taxon>Natranaerobius</taxon>
    </lineage>
</organism>
<proteinExistence type="predicted"/>
<dbReference type="PANTHER" id="PTHR30417">
    <property type="entry name" value="N-ACETYLMURAMOYL-L-ALANINE AMIDASE AMID"/>
    <property type="match status" value="1"/>
</dbReference>
<dbReference type="InterPro" id="IPR002502">
    <property type="entry name" value="Amidase_domain"/>
</dbReference>
<dbReference type="SUPFAM" id="SSF55846">
    <property type="entry name" value="N-acetylmuramoyl-L-alanine amidase-like"/>
    <property type="match status" value="1"/>
</dbReference>
<evidence type="ECO:0000313" key="6">
    <source>
        <dbReference type="EMBL" id="OWZ83243.1"/>
    </source>
</evidence>
<name>A0A226BW73_9FIRM</name>
<dbReference type="Gene3D" id="3.40.80.10">
    <property type="entry name" value="Peptidoglycan recognition protein-like"/>
    <property type="match status" value="1"/>
</dbReference>
<evidence type="ECO:0000256" key="3">
    <source>
        <dbReference type="ARBA" id="ARBA00022801"/>
    </source>
</evidence>
<dbReference type="InterPro" id="IPR051206">
    <property type="entry name" value="NAMLAA_amidase_2"/>
</dbReference>
<dbReference type="EC" id="3.5.1.28" evidence="2"/>
<evidence type="ECO:0000313" key="7">
    <source>
        <dbReference type="Proteomes" id="UP000214588"/>
    </source>
</evidence>
<dbReference type="GO" id="GO:0009254">
    <property type="term" value="P:peptidoglycan turnover"/>
    <property type="evidence" value="ECO:0007669"/>
    <property type="project" value="TreeGrafter"/>
</dbReference>
<reference evidence="6 7" key="1">
    <citation type="submission" date="2017-06" db="EMBL/GenBank/DDBJ databases">
        <title>Draft Genome Sequence of Natranaerobius trueperi halophilic, alkalithermophilic bacteria from soda lakes.</title>
        <authorList>
            <person name="Zhao B."/>
        </authorList>
    </citation>
    <scope>NUCLEOTIDE SEQUENCE [LARGE SCALE GENOMIC DNA]</scope>
    <source>
        <strain evidence="6 7">DSM 18760</strain>
    </source>
</reference>
<dbReference type="EMBL" id="NIQC01000023">
    <property type="protein sequence ID" value="OWZ83243.1"/>
    <property type="molecule type" value="Genomic_DNA"/>
</dbReference>
<evidence type="ECO:0000256" key="4">
    <source>
        <dbReference type="ARBA" id="ARBA00023316"/>
    </source>
</evidence>
<dbReference type="GO" id="GO:0071555">
    <property type="term" value="P:cell wall organization"/>
    <property type="evidence" value="ECO:0007669"/>
    <property type="project" value="UniProtKB-KW"/>
</dbReference>
<evidence type="ECO:0000259" key="5">
    <source>
        <dbReference type="SMART" id="SM00644"/>
    </source>
</evidence>
<dbReference type="Pfam" id="PF01510">
    <property type="entry name" value="Amidase_2"/>
    <property type="match status" value="1"/>
</dbReference>
<dbReference type="PANTHER" id="PTHR30417:SF1">
    <property type="entry name" value="N-ACETYLMURAMOYL-L-ALANINE AMIDASE AMID"/>
    <property type="match status" value="1"/>
</dbReference>
<evidence type="ECO:0000256" key="1">
    <source>
        <dbReference type="ARBA" id="ARBA00001561"/>
    </source>
</evidence>
<dbReference type="OrthoDB" id="9794294at2"/>
<dbReference type="GO" id="GO:0009253">
    <property type="term" value="P:peptidoglycan catabolic process"/>
    <property type="evidence" value="ECO:0007669"/>
    <property type="project" value="InterPro"/>
</dbReference>
<dbReference type="SMART" id="SM00644">
    <property type="entry name" value="Ami_2"/>
    <property type="match status" value="1"/>
</dbReference>
<comment type="caution">
    <text evidence="6">The sequence shown here is derived from an EMBL/GenBank/DDBJ whole genome shotgun (WGS) entry which is preliminary data.</text>
</comment>
<dbReference type="InterPro" id="IPR036505">
    <property type="entry name" value="Amidase/PGRP_sf"/>
</dbReference>
<sequence length="203" mass="23197">MIFKKLINYNYSSRNKESIKYIVIHDTGNLSKGADANAHYNYFNTKDRQASAHYFVDDSKVLQVVEDFNASWHCGDGNGKFGITNSNSIGVEICINSDGDYNKALDHTVELVKDLMSNYSIPIERVVRHFDASKKICPKTMSENNWDKWDKFRDSLDLSRALDILVKKDIINSPSYWKENAREGKMVRGEFSASLIKRVAAKI</sequence>
<dbReference type="GO" id="GO:0008745">
    <property type="term" value="F:N-acetylmuramoyl-L-alanine amidase activity"/>
    <property type="evidence" value="ECO:0007669"/>
    <property type="project" value="UniProtKB-EC"/>
</dbReference>
<feature type="domain" description="N-acetylmuramoyl-L-alanine amidase" evidence="5">
    <location>
        <begin position="9"/>
        <end position="152"/>
    </location>
</feature>
<dbReference type="RefSeq" id="WP_089024069.1">
    <property type="nucleotide sequence ID" value="NZ_NIQC01000023.1"/>
</dbReference>
<dbReference type="AlphaFoldDB" id="A0A226BW73"/>
<comment type="catalytic activity">
    <reaction evidence="1">
        <text>Hydrolyzes the link between N-acetylmuramoyl residues and L-amino acid residues in certain cell-wall glycopeptides.</text>
        <dbReference type="EC" id="3.5.1.28"/>
    </reaction>
</comment>
<protein>
    <recommendedName>
        <fullName evidence="2">N-acetylmuramoyl-L-alanine amidase</fullName>
        <ecNumber evidence="2">3.5.1.28</ecNumber>
    </recommendedName>
</protein>
<dbReference type="CDD" id="cd06583">
    <property type="entry name" value="PGRP"/>
    <property type="match status" value="1"/>
</dbReference>
<dbReference type="Proteomes" id="UP000214588">
    <property type="component" value="Unassembled WGS sequence"/>
</dbReference>
<accession>A0A226BW73</accession>
<keyword evidence="7" id="KW-1185">Reference proteome</keyword>
<gene>
    <name evidence="6" type="ORF">CDO51_09700</name>
</gene>